<protein>
    <submittedName>
        <fullName evidence="1">Uncharacterized protein</fullName>
    </submittedName>
</protein>
<comment type="caution">
    <text evidence="1">The sequence shown here is derived from an EMBL/GenBank/DDBJ whole genome shotgun (WGS) entry which is preliminary data.</text>
</comment>
<keyword evidence="2" id="KW-1185">Reference proteome</keyword>
<reference evidence="1 2" key="1">
    <citation type="submission" date="2017-11" db="EMBL/GenBank/DDBJ databases">
        <title>Comparitive Functional Genomics of Dry Heat Resistant strains isolated from the Viking Spacecraft.</title>
        <authorList>
            <person name="Seuylemezian A."/>
            <person name="Cooper K."/>
            <person name="Vaishampayan P."/>
        </authorList>
    </citation>
    <scope>NUCLEOTIDE SEQUENCE [LARGE SCALE GENOMIC DNA]</scope>
    <source>
        <strain evidence="1 2">V1-29</strain>
    </source>
</reference>
<dbReference type="Gene3D" id="1.50.10.20">
    <property type="match status" value="1"/>
</dbReference>
<dbReference type="Proteomes" id="UP000234748">
    <property type="component" value="Unassembled WGS sequence"/>
</dbReference>
<organism evidence="1 2">
    <name type="scientific">Peribacillus deserti</name>
    <dbReference type="NCBI Taxonomy" id="673318"/>
    <lineage>
        <taxon>Bacteria</taxon>
        <taxon>Bacillati</taxon>
        <taxon>Bacillota</taxon>
        <taxon>Bacilli</taxon>
        <taxon>Bacillales</taxon>
        <taxon>Bacillaceae</taxon>
        <taxon>Peribacillus</taxon>
    </lineage>
</organism>
<accession>A0A2N5M627</accession>
<evidence type="ECO:0000313" key="1">
    <source>
        <dbReference type="EMBL" id="PLT29810.1"/>
    </source>
</evidence>
<evidence type="ECO:0000313" key="2">
    <source>
        <dbReference type="Proteomes" id="UP000234748"/>
    </source>
</evidence>
<dbReference type="AlphaFoldDB" id="A0A2N5M627"/>
<proteinExistence type="predicted"/>
<sequence length="60" mass="6987">MDSAKPNNEYRKYTQAYADKMGDTLRTETSLFQRDPQKPVPLIEQSAMVEIYANLAYKKQ</sequence>
<name>A0A2N5M627_9BACI</name>
<dbReference type="EMBL" id="PGUY01000033">
    <property type="protein sequence ID" value="PLT29810.1"/>
    <property type="molecule type" value="Genomic_DNA"/>
</dbReference>
<gene>
    <name evidence="1" type="ORF">CUU66_10930</name>
</gene>